<feature type="region of interest" description="Disordered" evidence="4">
    <location>
        <begin position="323"/>
        <end position="346"/>
    </location>
</feature>
<name>A0ABU7SC78_9ACTN</name>
<dbReference type="RefSeq" id="WP_331207888.1">
    <property type="nucleotide sequence ID" value="NZ_JAZGQL010000007.1"/>
</dbReference>
<dbReference type="PANTHER" id="PTHR43132:SF6">
    <property type="entry name" value="HTH-TYPE TRANSCRIPTIONAL REPRESSOR CZRA"/>
    <property type="match status" value="1"/>
</dbReference>
<feature type="compositionally biased region" description="Polar residues" evidence="4">
    <location>
        <begin position="334"/>
        <end position="346"/>
    </location>
</feature>
<dbReference type="PANTHER" id="PTHR43132">
    <property type="entry name" value="ARSENICAL RESISTANCE OPERON REPRESSOR ARSR-RELATED"/>
    <property type="match status" value="1"/>
</dbReference>
<reference evidence="6 7" key="1">
    <citation type="submission" date="2024-01" db="EMBL/GenBank/DDBJ databases">
        <title>Genome insights into Plantactinospora veratri sp. nov.</title>
        <authorList>
            <person name="Wang L."/>
        </authorList>
    </citation>
    <scope>NUCLEOTIDE SEQUENCE [LARGE SCALE GENOMIC DNA]</scope>
    <source>
        <strain evidence="6 7">NEAU-FHS4</strain>
    </source>
</reference>
<dbReference type="Pfam" id="PF12840">
    <property type="entry name" value="HTH_20"/>
    <property type="match status" value="1"/>
</dbReference>
<dbReference type="InterPro" id="IPR001845">
    <property type="entry name" value="HTH_ArsR_DNA-bd_dom"/>
</dbReference>
<feature type="domain" description="HTH arsR-type" evidence="5">
    <location>
        <begin position="255"/>
        <end position="330"/>
    </location>
</feature>
<evidence type="ECO:0000259" key="5">
    <source>
        <dbReference type="SMART" id="SM00418"/>
    </source>
</evidence>
<dbReference type="EMBL" id="JAZGQL010000007">
    <property type="protein sequence ID" value="MEE6307548.1"/>
    <property type="molecule type" value="Genomic_DNA"/>
</dbReference>
<dbReference type="Proteomes" id="UP001339911">
    <property type="component" value="Unassembled WGS sequence"/>
</dbReference>
<gene>
    <name evidence="6" type="ORF">V1634_12015</name>
</gene>
<dbReference type="Pfam" id="PF19361">
    <property type="entry name" value="DUF5937"/>
    <property type="match status" value="1"/>
</dbReference>
<dbReference type="InterPro" id="IPR036388">
    <property type="entry name" value="WH-like_DNA-bd_sf"/>
</dbReference>
<evidence type="ECO:0000256" key="2">
    <source>
        <dbReference type="ARBA" id="ARBA00023125"/>
    </source>
</evidence>
<dbReference type="InterPro" id="IPR036390">
    <property type="entry name" value="WH_DNA-bd_sf"/>
</dbReference>
<keyword evidence="3" id="KW-0804">Transcription</keyword>
<dbReference type="InterPro" id="IPR011991">
    <property type="entry name" value="ArsR-like_HTH"/>
</dbReference>
<proteinExistence type="predicted"/>
<keyword evidence="2" id="KW-0238">DNA-binding</keyword>
<dbReference type="SUPFAM" id="SSF46785">
    <property type="entry name" value="Winged helix' DNA-binding domain"/>
    <property type="match status" value="1"/>
</dbReference>
<dbReference type="CDD" id="cd00090">
    <property type="entry name" value="HTH_ARSR"/>
    <property type="match status" value="1"/>
</dbReference>
<keyword evidence="7" id="KW-1185">Reference proteome</keyword>
<sequence length="346" mass="36777">MRIEVTSADVAASRFAISPLGEAMSALRLCAGQYRSAALDPWVARARDRYLRLRRDSPAVGALLTLLRRDGYNADFVQPPPSGVGLSFADELAVIRATPLGQAREELARNLAGHRSPPEYARRIFEAPDVVDRIAGAIEAAWTTLVAPDWPRLRAVLERDLLRRAGQLGTYGWAAALADLDPRLRWISDGANGVIEVDCTGRGSRELAGRGLLFVPTAFGPLISYTEPPWPYAIVYPARGVADLLGPPPPGRTPDAVDRLVGASRAAVLRALAVPATTSQLVAQLDSGLGSVGGHLAVLRDAGLVTRTRLGRSVRYERTALGDALAAEAPPSGPASTAERSSGSTR</sequence>
<dbReference type="InterPro" id="IPR051011">
    <property type="entry name" value="Metal_resp_trans_reg"/>
</dbReference>
<evidence type="ECO:0000313" key="6">
    <source>
        <dbReference type="EMBL" id="MEE6307548.1"/>
    </source>
</evidence>
<dbReference type="Gene3D" id="1.10.10.10">
    <property type="entry name" value="Winged helix-like DNA-binding domain superfamily/Winged helix DNA-binding domain"/>
    <property type="match status" value="1"/>
</dbReference>
<protein>
    <submittedName>
        <fullName evidence="6">DUF5937 family protein</fullName>
    </submittedName>
</protein>
<evidence type="ECO:0000256" key="4">
    <source>
        <dbReference type="SAM" id="MobiDB-lite"/>
    </source>
</evidence>
<dbReference type="SMART" id="SM00418">
    <property type="entry name" value="HTH_ARSR"/>
    <property type="match status" value="1"/>
</dbReference>
<evidence type="ECO:0000256" key="1">
    <source>
        <dbReference type="ARBA" id="ARBA00023015"/>
    </source>
</evidence>
<evidence type="ECO:0000256" key="3">
    <source>
        <dbReference type="ARBA" id="ARBA00023163"/>
    </source>
</evidence>
<organism evidence="6 7">
    <name type="scientific">Plantactinospora veratri</name>
    <dbReference type="NCBI Taxonomy" id="1436122"/>
    <lineage>
        <taxon>Bacteria</taxon>
        <taxon>Bacillati</taxon>
        <taxon>Actinomycetota</taxon>
        <taxon>Actinomycetes</taxon>
        <taxon>Micromonosporales</taxon>
        <taxon>Micromonosporaceae</taxon>
        <taxon>Plantactinospora</taxon>
    </lineage>
</organism>
<dbReference type="InterPro" id="IPR045981">
    <property type="entry name" value="DUF5937"/>
</dbReference>
<evidence type="ECO:0000313" key="7">
    <source>
        <dbReference type="Proteomes" id="UP001339911"/>
    </source>
</evidence>
<keyword evidence="1" id="KW-0805">Transcription regulation</keyword>
<accession>A0ABU7SC78</accession>
<comment type="caution">
    <text evidence="6">The sequence shown here is derived from an EMBL/GenBank/DDBJ whole genome shotgun (WGS) entry which is preliminary data.</text>
</comment>